<comment type="domain">
    <text evidence="8">The N-terminal region contains the highly conserved SGGXDS motif, predicted to be a P-loop motif involved in ATP binding.</text>
</comment>
<comment type="similarity">
    <text evidence="8">Belongs to the tRNA(Ile)-lysidine synthase family.</text>
</comment>
<feature type="binding site" evidence="8">
    <location>
        <begin position="28"/>
        <end position="33"/>
    </location>
    <ligand>
        <name>ATP</name>
        <dbReference type="ChEBI" id="CHEBI:30616"/>
    </ligand>
</feature>
<keyword evidence="5 8" id="KW-0547">Nucleotide-binding</keyword>
<dbReference type="EMBL" id="RBXB01000001">
    <property type="protein sequence ID" value="RKT00877.1"/>
    <property type="molecule type" value="Genomic_DNA"/>
</dbReference>
<sequence>MLERKSFKNQLKKLIDSPENHTYLLAVSGGADSMVLASLFLSIRDNMRDMGFGFQVAHINYKLRGEDSDLDQKVVQDFCEKHHIPFHLYEVSEKDQKPENSIQLWARELRYAFFRQIQEKENLEFLATAHHLNDQLETFIINLSKASGINGLSGIPVNDNRILRPLLPFSKEEIYEFARINNIDYREDLSNKKNDYLRNKIRNEIVPKLLETNDHFLENFKKSISYLNQTKDFVQEQIREIEKKLSTFNQSHIILSKKKLQLESDFVQFEILKKYGFDREEEIPKIFKAENGSSFFSNDFELKIGRDELVFFNRNVKRKPKDEIILIEDFDFTGDQINMNLKDIIEDIEEINKTFEWDFDADKLRFPLQLRQQQEGDIFYPSGFSGKKKVSKFFRDEKLSILAKQKIWLLTDSNDNVLGIIPFRQDRRYAKDEKTKYILKIFNEK</sequence>
<dbReference type="SMART" id="SM00977">
    <property type="entry name" value="TilS_C"/>
    <property type="match status" value="1"/>
</dbReference>
<dbReference type="InterPro" id="IPR012795">
    <property type="entry name" value="tRNA_Ile_lys_synt_N"/>
</dbReference>
<gene>
    <name evidence="8" type="primary">tilS</name>
    <name evidence="12" type="ORF">BCF58_0078</name>
</gene>
<dbReference type="NCBIfam" id="TIGR02432">
    <property type="entry name" value="lysidine_TilS_N"/>
    <property type="match status" value="1"/>
</dbReference>
<keyword evidence="13" id="KW-1185">Reference proteome</keyword>
<keyword evidence="10" id="KW-1133">Transmembrane helix</keyword>
<name>A0A495SLG1_9FLAO</name>
<keyword evidence="9" id="KW-0175">Coiled coil</keyword>
<dbReference type="GO" id="GO:0006400">
    <property type="term" value="P:tRNA modification"/>
    <property type="evidence" value="ECO:0007669"/>
    <property type="project" value="UniProtKB-UniRule"/>
</dbReference>
<evidence type="ECO:0000256" key="8">
    <source>
        <dbReference type="HAMAP-Rule" id="MF_01161"/>
    </source>
</evidence>
<dbReference type="InterPro" id="IPR011063">
    <property type="entry name" value="TilS/TtcA_N"/>
</dbReference>
<keyword evidence="3 8" id="KW-0436">Ligase</keyword>
<evidence type="ECO:0000313" key="12">
    <source>
        <dbReference type="EMBL" id="RKT00877.1"/>
    </source>
</evidence>
<dbReference type="Gene3D" id="3.40.50.620">
    <property type="entry name" value="HUPs"/>
    <property type="match status" value="1"/>
</dbReference>
<evidence type="ECO:0000259" key="11">
    <source>
        <dbReference type="SMART" id="SM00977"/>
    </source>
</evidence>
<evidence type="ECO:0000256" key="1">
    <source>
        <dbReference type="ARBA" id="ARBA00004496"/>
    </source>
</evidence>
<evidence type="ECO:0000256" key="6">
    <source>
        <dbReference type="ARBA" id="ARBA00022840"/>
    </source>
</evidence>
<dbReference type="PANTHER" id="PTHR43033">
    <property type="entry name" value="TRNA(ILE)-LYSIDINE SYNTHASE-RELATED"/>
    <property type="match status" value="1"/>
</dbReference>
<evidence type="ECO:0000256" key="7">
    <source>
        <dbReference type="ARBA" id="ARBA00048539"/>
    </source>
</evidence>
<dbReference type="HAMAP" id="MF_01161">
    <property type="entry name" value="tRNA_Ile_lys_synt"/>
    <property type="match status" value="1"/>
</dbReference>
<protein>
    <recommendedName>
        <fullName evidence="8">tRNA(Ile)-lysidine synthase</fullName>
        <ecNumber evidence="8">6.3.4.19</ecNumber>
    </recommendedName>
    <alternativeName>
        <fullName evidence="8">tRNA(Ile)-2-lysyl-cytidine synthase</fullName>
    </alternativeName>
    <alternativeName>
        <fullName evidence="8">tRNA(Ile)-lysidine synthetase</fullName>
    </alternativeName>
</protein>
<dbReference type="SUPFAM" id="SSF52402">
    <property type="entry name" value="Adenine nucleotide alpha hydrolases-like"/>
    <property type="match status" value="1"/>
</dbReference>
<comment type="catalytic activity">
    <reaction evidence="7 8">
        <text>cytidine(34) in tRNA(Ile2) + L-lysine + ATP = lysidine(34) in tRNA(Ile2) + AMP + diphosphate + H(+)</text>
        <dbReference type="Rhea" id="RHEA:43744"/>
        <dbReference type="Rhea" id="RHEA-COMP:10625"/>
        <dbReference type="Rhea" id="RHEA-COMP:10670"/>
        <dbReference type="ChEBI" id="CHEBI:15378"/>
        <dbReference type="ChEBI" id="CHEBI:30616"/>
        <dbReference type="ChEBI" id="CHEBI:32551"/>
        <dbReference type="ChEBI" id="CHEBI:33019"/>
        <dbReference type="ChEBI" id="CHEBI:82748"/>
        <dbReference type="ChEBI" id="CHEBI:83665"/>
        <dbReference type="ChEBI" id="CHEBI:456215"/>
        <dbReference type="EC" id="6.3.4.19"/>
    </reaction>
</comment>
<keyword evidence="10" id="KW-0472">Membrane</keyword>
<comment type="function">
    <text evidence="8">Ligates lysine onto the cytidine present at position 34 of the AUA codon-specific tRNA(Ile) that contains the anticodon CAU, in an ATP-dependent manner. Cytidine is converted to lysidine, thus changing the amino acid specificity of the tRNA from methionine to isoleucine.</text>
</comment>
<evidence type="ECO:0000256" key="10">
    <source>
        <dbReference type="SAM" id="Phobius"/>
    </source>
</evidence>
<keyword evidence="2 8" id="KW-0963">Cytoplasm</keyword>
<dbReference type="RefSeq" id="WP_121459835.1">
    <property type="nucleotide sequence ID" value="NZ_RBXB01000001.1"/>
</dbReference>
<evidence type="ECO:0000256" key="5">
    <source>
        <dbReference type="ARBA" id="ARBA00022741"/>
    </source>
</evidence>
<evidence type="ECO:0000256" key="2">
    <source>
        <dbReference type="ARBA" id="ARBA00022490"/>
    </source>
</evidence>
<keyword evidence="6 8" id="KW-0067">ATP-binding</keyword>
<organism evidence="12 13">
    <name type="scientific">Chryseobacterium defluvii</name>
    <dbReference type="NCBI Taxonomy" id="160396"/>
    <lineage>
        <taxon>Bacteria</taxon>
        <taxon>Pseudomonadati</taxon>
        <taxon>Bacteroidota</taxon>
        <taxon>Flavobacteriia</taxon>
        <taxon>Flavobacteriales</taxon>
        <taxon>Weeksellaceae</taxon>
        <taxon>Chryseobacterium group</taxon>
        <taxon>Chryseobacterium</taxon>
    </lineage>
</organism>
<evidence type="ECO:0000256" key="3">
    <source>
        <dbReference type="ARBA" id="ARBA00022598"/>
    </source>
</evidence>
<dbReference type="InterPro" id="IPR014729">
    <property type="entry name" value="Rossmann-like_a/b/a_fold"/>
</dbReference>
<dbReference type="InterPro" id="IPR012094">
    <property type="entry name" value="tRNA_Ile_lys_synt"/>
</dbReference>
<dbReference type="GO" id="GO:0005524">
    <property type="term" value="F:ATP binding"/>
    <property type="evidence" value="ECO:0007669"/>
    <property type="project" value="UniProtKB-UniRule"/>
</dbReference>
<keyword evidence="4 8" id="KW-0819">tRNA processing</keyword>
<evidence type="ECO:0000313" key="13">
    <source>
        <dbReference type="Proteomes" id="UP000272428"/>
    </source>
</evidence>
<dbReference type="NCBIfam" id="TIGR02433">
    <property type="entry name" value="lysidine_TilS_C"/>
    <property type="match status" value="1"/>
</dbReference>
<dbReference type="OrthoDB" id="9807403at2"/>
<feature type="domain" description="Lysidine-tRNA(Ile) synthetase C-terminal" evidence="11">
    <location>
        <begin position="368"/>
        <end position="441"/>
    </location>
</feature>
<reference evidence="12 13" key="1">
    <citation type="submission" date="2018-10" db="EMBL/GenBank/DDBJ databases">
        <title>Genomic Encyclopedia of Archaeal and Bacterial Type Strains, Phase II (KMG-II): from individual species to whole genera.</title>
        <authorList>
            <person name="Goeker M."/>
        </authorList>
    </citation>
    <scope>NUCLEOTIDE SEQUENCE [LARGE SCALE GENOMIC DNA]</scope>
    <source>
        <strain evidence="12 13">DSM 14219</strain>
    </source>
</reference>
<evidence type="ECO:0000256" key="9">
    <source>
        <dbReference type="SAM" id="Coils"/>
    </source>
</evidence>
<accession>A0A495SLG1</accession>
<dbReference type="AlphaFoldDB" id="A0A495SLG1"/>
<comment type="subcellular location">
    <subcellularLocation>
        <location evidence="1 8">Cytoplasm</location>
    </subcellularLocation>
</comment>
<feature type="transmembrane region" description="Helical" evidence="10">
    <location>
        <begin position="21"/>
        <end position="41"/>
    </location>
</feature>
<dbReference type="Pfam" id="PF01171">
    <property type="entry name" value="ATP_bind_3"/>
    <property type="match status" value="1"/>
</dbReference>
<proteinExistence type="inferred from homology"/>
<dbReference type="CDD" id="cd01992">
    <property type="entry name" value="TilS_N"/>
    <property type="match status" value="1"/>
</dbReference>
<comment type="caution">
    <text evidence="12">The sequence shown here is derived from an EMBL/GenBank/DDBJ whole genome shotgun (WGS) entry which is preliminary data.</text>
</comment>
<dbReference type="PANTHER" id="PTHR43033:SF1">
    <property type="entry name" value="TRNA(ILE)-LYSIDINE SYNTHASE-RELATED"/>
    <property type="match status" value="1"/>
</dbReference>
<dbReference type="GO" id="GO:0032267">
    <property type="term" value="F:tRNA(Ile)-lysidine synthase activity"/>
    <property type="evidence" value="ECO:0007669"/>
    <property type="project" value="UniProtKB-EC"/>
</dbReference>
<dbReference type="EC" id="6.3.4.19" evidence="8"/>
<dbReference type="Proteomes" id="UP000272428">
    <property type="component" value="Unassembled WGS sequence"/>
</dbReference>
<dbReference type="InterPro" id="IPR012796">
    <property type="entry name" value="Lysidine-tRNA-synth_C"/>
</dbReference>
<evidence type="ECO:0000256" key="4">
    <source>
        <dbReference type="ARBA" id="ARBA00022694"/>
    </source>
</evidence>
<dbReference type="GO" id="GO:0005737">
    <property type="term" value="C:cytoplasm"/>
    <property type="evidence" value="ECO:0007669"/>
    <property type="project" value="UniProtKB-SubCell"/>
</dbReference>
<feature type="coiled-coil region" evidence="9">
    <location>
        <begin position="224"/>
        <end position="251"/>
    </location>
</feature>
<dbReference type="SUPFAM" id="SSF56037">
    <property type="entry name" value="PheT/TilS domain"/>
    <property type="match status" value="1"/>
</dbReference>
<keyword evidence="10" id="KW-0812">Transmembrane</keyword>